<evidence type="ECO:0000313" key="1">
    <source>
        <dbReference type="EMBL" id="QDV72062.1"/>
    </source>
</evidence>
<protein>
    <submittedName>
        <fullName evidence="1">Uncharacterized protein</fullName>
    </submittedName>
</protein>
<dbReference type="AlphaFoldDB" id="A0A518K2P5"/>
<evidence type="ECO:0000313" key="2">
    <source>
        <dbReference type="Proteomes" id="UP000316426"/>
    </source>
</evidence>
<dbReference type="KEGG" id="bmei:Spa11_02320"/>
<reference evidence="1 2" key="1">
    <citation type="submission" date="2019-02" db="EMBL/GenBank/DDBJ databases">
        <title>Deep-cultivation of Planctomycetes and their phenomic and genomic characterization uncovers novel biology.</title>
        <authorList>
            <person name="Wiegand S."/>
            <person name="Jogler M."/>
            <person name="Boedeker C."/>
            <person name="Pinto D."/>
            <person name="Vollmers J."/>
            <person name="Rivas-Marin E."/>
            <person name="Kohn T."/>
            <person name="Peeters S.H."/>
            <person name="Heuer A."/>
            <person name="Rast P."/>
            <person name="Oberbeckmann S."/>
            <person name="Bunk B."/>
            <person name="Jeske O."/>
            <person name="Meyerdierks A."/>
            <person name="Storesund J.E."/>
            <person name="Kallscheuer N."/>
            <person name="Luecker S."/>
            <person name="Lage O.M."/>
            <person name="Pohl T."/>
            <person name="Merkel B.J."/>
            <person name="Hornburger P."/>
            <person name="Mueller R.-W."/>
            <person name="Bruemmer F."/>
            <person name="Labrenz M."/>
            <person name="Spormann A.M."/>
            <person name="Op den Camp H."/>
            <person name="Overmann J."/>
            <person name="Amann R."/>
            <person name="Jetten M.S.M."/>
            <person name="Mascher T."/>
            <person name="Medema M.H."/>
            <person name="Devos D.P."/>
            <person name="Kaster A.-K."/>
            <person name="Ovreas L."/>
            <person name="Rohde M."/>
            <person name="Galperin M.Y."/>
            <person name="Jogler C."/>
        </authorList>
    </citation>
    <scope>NUCLEOTIDE SEQUENCE [LARGE SCALE GENOMIC DNA]</scope>
    <source>
        <strain evidence="1 2">Spa11</strain>
    </source>
</reference>
<name>A0A518K2P5_9BACT</name>
<sequence>MNVLDQLYIRLLHHGLQILRDAAACRDTAWSHAEAELLHNVPSLIGESNLRRHAYFWDQERRAYLAWLEQSENPRAVSKAKTFYDPIWREMEVELHSKIEHLTPMD</sequence>
<gene>
    <name evidence="1" type="ORF">Spa11_02320</name>
</gene>
<dbReference type="Proteomes" id="UP000316426">
    <property type="component" value="Chromosome"/>
</dbReference>
<keyword evidence="2" id="KW-1185">Reference proteome</keyword>
<proteinExistence type="predicted"/>
<organism evidence="1 2">
    <name type="scientific">Botrimarina mediterranea</name>
    <dbReference type="NCBI Taxonomy" id="2528022"/>
    <lineage>
        <taxon>Bacteria</taxon>
        <taxon>Pseudomonadati</taxon>
        <taxon>Planctomycetota</taxon>
        <taxon>Planctomycetia</taxon>
        <taxon>Pirellulales</taxon>
        <taxon>Lacipirellulaceae</taxon>
        <taxon>Botrimarina</taxon>
    </lineage>
</organism>
<dbReference type="EMBL" id="CP036349">
    <property type="protein sequence ID" value="QDV72062.1"/>
    <property type="molecule type" value="Genomic_DNA"/>
</dbReference>
<accession>A0A518K2P5</accession>